<keyword evidence="2" id="KW-0489">Methyltransferase</keyword>
<evidence type="ECO:0000313" key="3">
    <source>
        <dbReference type="Proteomes" id="UP001244297"/>
    </source>
</evidence>
<dbReference type="SUPFAM" id="SSF53335">
    <property type="entry name" value="S-adenosyl-L-methionine-dependent methyltransferases"/>
    <property type="match status" value="1"/>
</dbReference>
<dbReference type="EMBL" id="JAUFPT010000020">
    <property type="protein sequence ID" value="MDN3570429.1"/>
    <property type="molecule type" value="Genomic_DNA"/>
</dbReference>
<gene>
    <name evidence="2" type="ORF">QWZ18_07315</name>
</gene>
<dbReference type="InterPro" id="IPR029063">
    <property type="entry name" value="SAM-dependent_MTases_sf"/>
</dbReference>
<dbReference type="Proteomes" id="UP001244297">
    <property type="component" value="Unassembled WGS sequence"/>
</dbReference>
<keyword evidence="2" id="KW-0808">Transferase</keyword>
<reference evidence="3" key="1">
    <citation type="journal article" date="2019" name="Int. J. Syst. Evol. Microbiol.">
        <title>The Global Catalogue of Microorganisms (GCM) 10K type strain sequencing project: providing services to taxonomists for standard genome sequencing and annotation.</title>
        <authorList>
            <consortium name="The Broad Institute Genomics Platform"/>
            <consortium name="The Broad Institute Genome Sequencing Center for Infectious Disease"/>
            <person name="Wu L."/>
            <person name="Ma J."/>
        </authorList>
    </citation>
    <scope>NUCLEOTIDE SEQUENCE [LARGE SCALE GENOMIC DNA]</scope>
    <source>
        <strain evidence="3">CECT 7806</strain>
    </source>
</reference>
<accession>A0ABT8AKN3</accession>
<keyword evidence="3" id="KW-1185">Reference proteome</keyword>
<dbReference type="InterPro" id="IPR013217">
    <property type="entry name" value="Methyltransf_12"/>
</dbReference>
<proteinExistence type="predicted"/>
<dbReference type="RefSeq" id="WP_238291477.1">
    <property type="nucleotide sequence ID" value="NZ_BPQS01000039.1"/>
</dbReference>
<evidence type="ECO:0000313" key="2">
    <source>
        <dbReference type="EMBL" id="MDN3570429.1"/>
    </source>
</evidence>
<sequence>MTIGQIVRRILGKNFQPVGKLYRSIFVDIHKIAAFIGDQIPAGSRCLDIGGGDGMIVSAMLEQRPDLHVTMTDIAPNIGSFIDPKFLDRVMLHPATTAKSVAGTGRSFNAITIADVLHHVPADARSMFWSDLREICRDTGCRTIIVKDVCPGTLRGFLSLMCDRYITGDRHVTLIRPDDMIADIKHIFQTDAVDISHSEPDKANYCLVVNLK</sequence>
<dbReference type="GO" id="GO:0008168">
    <property type="term" value="F:methyltransferase activity"/>
    <property type="evidence" value="ECO:0007669"/>
    <property type="project" value="UniProtKB-KW"/>
</dbReference>
<dbReference type="Gene3D" id="3.40.50.150">
    <property type="entry name" value="Vaccinia Virus protein VP39"/>
    <property type="match status" value="1"/>
</dbReference>
<name>A0ABT8AKN3_9HYPH</name>
<protein>
    <submittedName>
        <fullName evidence="2">Class I SAM-dependent methyltransferase</fullName>
        <ecNumber evidence="2">2.1.-.-</ecNumber>
    </submittedName>
</protein>
<feature type="domain" description="Methyltransferase type 12" evidence="1">
    <location>
        <begin position="47"/>
        <end position="140"/>
    </location>
</feature>
<comment type="caution">
    <text evidence="2">The sequence shown here is derived from an EMBL/GenBank/DDBJ whole genome shotgun (WGS) entry which is preliminary data.</text>
</comment>
<organism evidence="2 3">
    <name type="scientific">Methylobacterium longum</name>
    <dbReference type="NCBI Taxonomy" id="767694"/>
    <lineage>
        <taxon>Bacteria</taxon>
        <taxon>Pseudomonadati</taxon>
        <taxon>Pseudomonadota</taxon>
        <taxon>Alphaproteobacteria</taxon>
        <taxon>Hyphomicrobiales</taxon>
        <taxon>Methylobacteriaceae</taxon>
        <taxon>Methylobacterium</taxon>
    </lineage>
</organism>
<dbReference type="EC" id="2.1.-.-" evidence="2"/>
<dbReference type="Pfam" id="PF08242">
    <property type="entry name" value="Methyltransf_12"/>
    <property type="match status" value="1"/>
</dbReference>
<evidence type="ECO:0000259" key="1">
    <source>
        <dbReference type="Pfam" id="PF08242"/>
    </source>
</evidence>
<dbReference type="GO" id="GO:0032259">
    <property type="term" value="P:methylation"/>
    <property type="evidence" value="ECO:0007669"/>
    <property type="project" value="UniProtKB-KW"/>
</dbReference>